<keyword evidence="4" id="KW-0378">Hydrolase</keyword>
<dbReference type="InterPro" id="IPR027417">
    <property type="entry name" value="P-loop_NTPase"/>
</dbReference>
<comment type="catalytic activity">
    <reaction evidence="10">
        <text>ATP + H2O = ADP + phosphate + H(+)</text>
        <dbReference type="Rhea" id="RHEA:13065"/>
        <dbReference type="ChEBI" id="CHEBI:15377"/>
        <dbReference type="ChEBI" id="CHEBI:15378"/>
        <dbReference type="ChEBI" id="CHEBI:30616"/>
        <dbReference type="ChEBI" id="CHEBI:43474"/>
        <dbReference type="ChEBI" id="CHEBI:456216"/>
        <dbReference type="EC" id="5.6.2.3"/>
    </reaction>
</comment>
<dbReference type="PANTHER" id="PTHR30153:SF2">
    <property type="entry name" value="REPLICATIVE DNA HELICASE"/>
    <property type="match status" value="1"/>
</dbReference>
<name>A0A443IMP4_9BACI</name>
<dbReference type="InterPro" id="IPR007694">
    <property type="entry name" value="DNA_helicase_DnaB-like_C"/>
</dbReference>
<dbReference type="Pfam" id="PF03796">
    <property type="entry name" value="DnaB_C"/>
    <property type="match status" value="1"/>
</dbReference>
<proteinExistence type="inferred from homology"/>
<dbReference type="GO" id="GO:0003677">
    <property type="term" value="F:DNA binding"/>
    <property type="evidence" value="ECO:0007669"/>
    <property type="project" value="UniProtKB-KW"/>
</dbReference>
<keyword evidence="8" id="KW-0413">Isomerase</keyword>
<reference evidence="12" key="1">
    <citation type="submission" date="2018-12" db="EMBL/GenBank/DDBJ databases">
        <authorList>
            <person name="Sun L."/>
            <person name="Chen Z."/>
        </authorList>
    </citation>
    <scope>NUCLEOTIDE SEQUENCE [LARGE SCALE GENOMIC DNA]</scope>
    <source>
        <strain evidence="12">DSM 16012</strain>
    </source>
</reference>
<evidence type="ECO:0000256" key="2">
    <source>
        <dbReference type="ARBA" id="ARBA00022705"/>
    </source>
</evidence>
<keyword evidence="5 12" id="KW-0347">Helicase</keyword>
<evidence type="ECO:0000256" key="5">
    <source>
        <dbReference type="ARBA" id="ARBA00022806"/>
    </source>
</evidence>
<accession>A0A443IMP4</accession>
<comment type="similarity">
    <text evidence="1">Belongs to the helicase family. DnaB subfamily.</text>
</comment>
<dbReference type="SUPFAM" id="SSF52540">
    <property type="entry name" value="P-loop containing nucleoside triphosphate hydrolases"/>
    <property type="match status" value="1"/>
</dbReference>
<dbReference type="GO" id="GO:0043139">
    <property type="term" value="F:5'-3' DNA helicase activity"/>
    <property type="evidence" value="ECO:0007669"/>
    <property type="project" value="UniProtKB-EC"/>
</dbReference>
<evidence type="ECO:0000256" key="4">
    <source>
        <dbReference type="ARBA" id="ARBA00022801"/>
    </source>
</evidence>
<evidence type="ECO:0000256" key="10">
    <source>
        <dbReference type="ARBA" id="ARBA00048954"/>
    </source>
</evidence>
<dbReference type="InterPro" id="IPR036185">
    <property type="entry name" value="DNA_heli_DnaB-like_N_sf"/>
</dbReference>
<gene>
    <name evidence="12" type="ORF">D4N35_013715</name>
</gene>
<evidence type="ECO:0000256" key="6">
    <source>
        <dbReference type="ARBA" id="ARBA00022840"/>
    </source>
</evidence>
<evidence type="ECO:0000256" key="7">
    <source>
        <dbReference type="ARBA" id="ARBA00023125"/>
    </source>
</evidence>
<dbReference type="InterPro" id="IPR016136">
    <property type="entry name" value="DNA_helicase_N/primase_C"/>
</dbReference>
<evidence type="ECO:0000256" key="3">
    <source>
        <dbReference type="ARBA" id="ARBA00022741"/>
    </source>
</evidence>
<comment type="caution">
    <text evidence="12">The sequence shown here is derived from an EMBL/GenBank/DDBJ whole genome shotgun (WGS) entry which is preliminary data.</text>
</comment>
<keyword evidence="3" id="KW-0547">Nucleotide-binding</keyword>
<dbReference type="GO" id="GO:0006260">
    <property type="term" value="P:DNA replication"/>
    <property type="evidence" value="ECO:0007669"/>
    <property type="project" value="UniProtKB-KW"/>
</dbReference>
<dbReference type="InterPro" id="IPR007693">
    <property type="entry name" value="DNA_helicase_DnaB-like_N"/>
</dbReference>
<dbReference type="SUPFAM" id="SSF48024">
    <property type="entry name" value="N-terminal domain of DnaB helicase"/>
    <property type="match status" value="1"/>
</dbReference>
<keyword evidence="2" id="KW-0235">DNA replication</keyword>
<dbReference type="AlphaFoldDB" id="A0A443IMP4"/>
<dbReference type="EMBL" id="QYTU02000034">
    <property type="protein sequence ID" value="RWR06719.1"/>
    <property type="molecule type" value="Genomic_DNA"/>
</dbReference>
<dbReference type="GO" id="GO:0016787">
    <property type="term" value="F:hydrolase activity"/>
    <property type="evidence" value="ECO:0007669"/>
    <property type="project" value="UniProtKB-KW"/>
</dbReference>
<evidence type="ECO:0000256" key="8">
    <source>
        <dbReference type="ARBA" id="ARBA00023235"/>
    </source>
</evidence>
<keyword evidence="13" id="KW-1185">Reference proteome</keyword>
<sequence length="412" mass="46737">MKAEQAYLGTLLKENHLIKDSALSGFHFADGRHQRLFSEMKKLAETGQSVDLVTLAVKTDVLTLGGASYINELTTYANPSKFDEYESLIVDSWKEREKQNILQLAKNEDWNIDKVIKSLDDINEVRANDHTSIKDALAEIYELPWDDRPPKKGVPSGIKRMDHMTNGFQDKEVTIIAARPSMGKTDVMLHIGKQAGWQGYLPIIFSLEMPAERLTERLIASTGGYNRAKLRDPYRMLSAPQKEMWAKTVGRLSDTDIQIFDGAGQSVPEMRAKVRKLISGTNKKPVIIIDYLTLIRPRESHNGNVHQQVTEISKDLKTMAKELSCPVICLAQLSRAVEQRQDKRPMMSDIRESGSVEQDADVIMFLYRDSYYNKESDDDTLEMIIAKNRNGPIGTVLTRYNKHTGEIQDVYN</sequence>
<dbReference type="Gene3D" id="1.10.860.10">
    <property type="entry name" value="DNAb Helicase, Chain A"/>
    <property type="match status" value="1"/>
</dbReference>
<dbReference type="CDD" id="cd00984">
    <property type="entry name" value="DnaB_C"/>
    <property type="match status" value="1"/>
</dbReference>
<feature type="domain" description="SF4 helicase" evidence="11">
    <location>
        <begin position="147"/>
        <end position="412"/>
    </location>
</feature>
<dbReference type="PANTHER" id="PTHR30153">
    <property type="entry name" value="REPLICATIVE DNA HELICASE DNAB"/>
    <property type="match status" value="1"/>
</dbReference>
<dbReference type="RefSeq" id="WP_120074622.1">
    <property type="nucleotide sequence ID" value="NZ_CP126113.1"/>
</dbReference>
<dbReference type="EC" id="5.6.2.3" evidence="9"/>
<organism evidence="12 13">
    <name type="scientific">Siminovitchia fortis</name>
    <dbReference type="NCBI Taxonomy" id="254758"/>
    <lineage>
        <taxon>Bacteria</taxon>
        <taxon>Bacillati</taxon>
        <taxon>Bacillota</taxon>
        <taxon>Bacilli</taxon>
        <taxon>Bacillales</taxon>
        <taxon>Bacillaceae</taxon>
        <taxon>Siminovitchia</taxon>
    </lineage>
</organism>
<evidence type="ECO:0000256" key="1">
    <source>
        <dbReference type="ARBA" id="ARBA00008428"/>
    </source>
</evidence>
<evidence type="ECO:0000259" key="11">
    <source>
        <dbReference type="PROSITE" id="PS51199"/>
    </source>
</evidence>
<evidence type="ECO:0000256" key="9">
    <source>
        <dbReference type="ARBA" id="ARBA00044969"/>
    </source>
</evidence>
<dbReference type="PROSITE" id="PS51199">
    <property type="entry name" value="SF4_HELICASE"/>
    <property type="match status" value="1"/>
</dbReference>
<dbReference type="GO" id="GO:0005829">
    <property type="term" value="C:cytosol"/>
    <property type="evidence" value="ECO:0007669"/>
    <property type="project" value="TreeGrafter"/>
</dbReference>
<evidence type="ECO:0000313" key="12">
    <source>
        <dbReference type="EMBL" id="RWR06719.1"/>
    </source>
</evidence>
<evidence type="ECO:0000313" key="13">
    <source>
        <dbReference type="Proteomes" id="UP000273811"/>
    </source>
</evidence>
<dbReference type="Gene3D" id="3.40.50.300">
    <property type="entry name" value="P-loop containing nucleotide triphosphate hydrolases"/>
    <property type="match status" value="1"/>
</dbReference>
<dbReference type="Pfam" id="PF00772">
    <property type="entry name" value="DnaB"/>
    <property type="match status" value="1"/>
</dbReference>
<keyword evidence="7" id="KW-0238">DNA-binding</keyword>
<dbReference type="GO" id="GO:0005524">
    <property type="term" value="F:ATP binding"/>
    <property type="evidence" value="ECO:0007669"/>
    <property type="project" value="UniProtKB-KW"/>
</dbReference>
<protein>
    <recommendedName>
        <fullName evidence="9">DNA 5'-3' helicase</fullName>
        <ecNumber evidence="9">5.6.2.3</ecNumber>
    </recommendedName>
</protein>
<dbReference type="Proteomes" id="UP000273811">
    <property type="component" value="Unassembled WGS sequence"/>
</dbReference>
<keyword evidence="6" id="KW-0067">ATP-binding</keyword>
<dbReference type="OrthoDB" id="9773982at2"/>